<feature type="region of interest" description="Disordered" evidence="1">
    <location>
        <begin position="225"/>
        <end position="248"/>
    </location>
</feature>
<feature type="region of interest" description="Disordered" evidence="1">
    <location>
        <begin position="88"/>
        <end position="210"/>
    </location>
</feature>
<dbReference type="eggNOG" id="ENOG502QQKC">
    <property type="taxonomic scope" value="Eukaryota"/>
</dbReference>
<name>W9RQX5_9ROSA</name>
<feature type="compositionally biased region" description="Basic residues" evidence="1">
    <location>
        <begin position="195"/>
        <end position="208"/>
    </location>
</feature>
<feature type="compositionally biased region" description="Polar residues" evidence="1">
    <location>
        <begin position="1"/>
        <end position="16"/>
    </location>
</feature>
<gene>
    <name evidence="2" type="ORF">L484_006911</name>
</gene>
<feature type="region of interest" description="Disordered" evidence="1">
    <location>
        <begin position="414"/>
        <end position="445"/>
    </location>
</feature>
<feature type="compositionally biased region" description="Basic and acidic residues" evidence="1">
    <location>
        <begin position="237"/>
        <end position="248"/>
    </location>
</feature>
<sequence length="575" mass="62732">MATSAFKSTTKRTSIGASADDSASSNRSSAHRRSRSLSRFSHRILASAADDFDEVPAPKGRFVNTVRGSGFPEISLDDLAVEFFGSGDRGRSASCNSEASPASGGSSAAQRRGRSVSRQGSKLNGGGDAKGSVSSNSGGGGRFTSDNGANSRRRRSVSVVRCQISDSESDLDHSQKRNSANPKSISSGNSEIRSSRSHMPKASNHRQGLRGSFSQKDLRAFDDYSSQSSVLTDDEGRDTPHSSKNGIERTIRAVYSQKKAQHPTGGDYVNSSLYDAMRAELRHAVEEIRTEFEQALGNTKPTVLATDNGLLSNSSDVLHTVSSIRRNYSTKLEESGKRKQDLLSEIVLEEQRSRELCKIAKELLPDSKNSVIVDKPSQVGARRRSTDRNRMSKRLSEEAERYIEDFISNVEDTDISSLDGERSDTSSSLGGMTKAPTTQSPTMSVPLPVDTDGVLLPWLQWETGNDASPAPCMNKTEPPTTPKTMLFDAAQEATNTSDRINLSGSSRGSCSPGIMDSLPRKIVRDTGSNDGSKPHRFDMEEYLKLQSEEDFLFERFRQQQRIASGSLLLCNQMYF</sequence>
<feature type="compositionally biased region" description="Basic residues" evidence="1">
    <location>
        <begin position="29"/>
        <end position="42"/>
    </location>
</feature>
<dbReference type="AlphaFoldDB" id="W9RQX5"/>
<keyword evidence="3" id="KW-1185">Reference proteome</keyword>
<dbReference type="STRING" id="981085.W9RQX5"/>
<dbReference type="KEGG" id="mnt:21390326"/>
<accession>W9RQX5</accession>
<dbReference type="PANTHER" id="PTHR34466">
    <property type="entry name" value="OS11G0129800 PROTEIN"/>
    <property type="match status" value="1"/>
</dbReference>
<proteinExistence type="predicted"/>
<evidence type="ECO:0000256" key="1">
    <source>
        <dbReference type="SAM" id="MobiDB-lite"/>
    </source>
</evidence>
<feature type="compositionally biased region" description="Low complexity" evidence="1">
    <location>
        <begin position="97"/>
        <end position="121"/>
    </location>
</feature>
<feature type="region of interest" description="Disordered" evidence="1">
    <location>
        <begin position="1"/>
        <end position="71"/>
    </location>
</feature>
<evidence type="ECO:0000313" key="3">
    <source>
        <dbReference type="Proteomes" id="UP000030645"/>
    </source>
</evidence>
<feature type="compositionally biased region" description="Polar residues" evidence="1">
    <location>
        <begin position="425"/>
        <end position="443"/>
    </location>
</feature>
<dbReference type="EMBL" id="KE345426">
    <property type="protein sequence ID" value="EXC04019.1"/>
    <property type="molecule type" value="Genomic_DNA"/>
</dbReference>
<feature type="compositionally biased region" description="Low complexity" evidence="1">
    <location>
        <begin position="17"/>
        <end position="28"/>
    </location>
</feature>
<evidence type="ECO:0000313" key="2">
    <source>
        <dbReference type="EMBL" id="EXC04019.1"/>
    </source>
</evidence>
<protein>
    <submittedName>
        <fullName evidence="2">Uncharacterized protein</fullName>
    </submittedName>
</protein>
<dbReference type="OrthoDB" id="1911931at2759"/>
<reference evidence="3" key="1">
    <citation type="submission" date="2013-01" db="EMBL/GenBank/DDBJ databases">
        <title>Draft Genome Sequence of a Mulberry Tree, Morus notabilis C.K. Schneid.</title>
        <authorList>
            <person name="He N."/>
            <person name="Zhao S."/>
        </authorList>
    </citation>
    <scope>NUCLEOTIDE SEQUENCE</scope>
</reference>
<dbReference type="PANTHER" id="PTHR34466:SF1">
    <property type="entry name" value="OS06G0609800 PROTEIN"/>
    <property type="match status" value="1"/>
</dbReference>
<organism evidence="2 3">
    <name type="scientific">Morus notabilis</name>
    <dbReference type="NCBI Taxonomy" id="981085"/>
    <lineage>
        <taxon>Eukaryota</taxon>
        <taxon>Viridiplantae</taxon>
        <taxon>Streptophyta</taxon>
        <taxon>Embryophyta</taxon>
        <taxon>Tracheophyta</taxon>
        <taxon>Spermatophyta</taxon>
        <taxon>Magnoliopsida</taxon>
        <taxon>eudicotyledons</taxon>
        <taxon>Gunneridae</taxon>
        <taxon>Pentapetalae</taxon>
        <taxon>rosids</taxon>
        <taxon>fabids</taxon>
        <taxon>Rosales</taxon>
        <taxon>Moraceae</taxon>
        <taxon>Moreae</taxon>
        <taxon>Morus</taxon>
    </lineage>
</organism>
<dbReference type="Proteomes" id="UP000030645">
    <property type="component" value="Unassembled WGS sequence"/>
</dbReference>